<comment type="caution">
    <text evidence="1">The sequence shown here is derived from an EMBL/GenBank/DDBJ whole genome shotgun (WGS) entry which is preliminary data.</text>
</comment>
<dbReference type="AlphaFoldDB" id="A0AAN4Z5Z7"/>
<keyword evidence="2" id="KW-1185">Reference proteome</keyword>
<feature type="non-terminal residue" evidence="1">
    <location>
        <position position="145"/>
    </location>
</feature>
<proteinExistence type="predicted"/>
<reference evidence="2" key="1">
    <citation type="submission" date="2022-10" db="EMBL/GenBank/DDBJ databases">
        <title>Genome assembly of Pristionchus species.</title>
        <authorList>
            <person name="Yoshida K."/>
            <person name="Sommer R.J."/>
        </authorList>
    </citation>
    <scope>NUCLEOTIDE SEQUENCE [LARGE SCALE GENOMIC DNA]</scope>
    <source>
        <strain evidence="2">RS5460</strain>
    </source>
</reference>
<name>A0AAN4Z5Z7_9BILA</name>
<sequence length="145" mass="16418">QSLAHQENVRTRIDGPTALLKEFQKVKPDMKIMRRRVAAILQQHIMDLIDSNQDIEDHDFLLTSGWMIFCPSNSDVVSMRSDLNRFLGSLPQNNPRAQAVRTKIKSIMISGESRDPPFLRNQIADDVDNIQIVFCTSLLATGITP</sequence>
<feature type="non-terminal residue" evidence="1">
    <location>
        <position position="1"/>
    </location>
</feature>
<dbReference type="Proteomes" id="UP001328107">
    <property type="component" value="Unassembled WGS sequence"/>
</dbReference>
<organism evidence="1 2">
    <name type="scientific">Pristionchus mayeri</name>
    <dbReference type="NCBI Taxonomy" id="1317129"/>
    <lineage>
        <taxon>Eukaryota</taxon>
        <taxon>Metazoa</taxon>
        <taxon>Ecdysozoa</taxon>
        <taxon>Nematoda</taxon>
        <taxon>Chromadorea</taxon>
        <taxon>Rhabditida</taxon>
        <taxon>Rhabditina</taxon>
        <taxon>Diplogasteromorpha</taxon>
        <taxon>Diplogasteroidea</taxon>
        <taxon>Neodiplogasteridae</taxon>
        <taxon>Pristionchus</taxon>
    </lineage>
</organism>
<gene>
    <name evidence="1" type="ORF">PMAYCL1PPCAC_05123</name>
</gene>
<protein>
    <submittedName>
        <fullName evidence="1">Uncharacterized protein</fullName>
    </submittedName>
</protein>
<dbReference type="EMBL" id="BTRK01000002">
    <property type="protein sequence ID" value="GMR34928.1"/>
    <property type="molecule type" value="Genomic_DNA"/>
</dbReference>
<accession>A0AAN4Z5Z7</accession>
<evidence type="ECO:0000313" key="1">
    <source>
        <dbReference type="EMBL" id="GMR34928.1"/>
    </source>
</evidence>
<evidence type="ECO:0000313" key="2">
    <source>
        <dbReference type="Proteomes" id="UP001328107"/>
    </source>
</evidence>